<keyword evidence="4" id="KW-0378">Hydrolase</keyword>
<dbReference type="Pfam" id="PF00078">
    <property type="entry name" value="RVT_1"/>
    <property type="match status" value="1"/>
</dbReference>
<protein>
    <recommendedName>
        <fullName evidence="6">Reverse transcriptase domain-containing protein</fullName>
    </recommendedName>
</protein>
<dbReference type="InterPro" id="IPR000477">
    <property type="entry name" value="RT_dom"/>
</dbReference>
<evidence type="ECO:0000256" key="4">
    <source>
        <dbReference type="ARBA" id="ARBA00022759"/>
    </source>
</evidence>
<dbReference type="CDD" id="cd01647">
    <property type="entry name" value="RT_LTR"/>
    <property type="match status" value="1"/>
</dbReference>
<keyword evidence="5" id="KW-0511">Multifunctional enzyme</keyword>
<reference evidence="7 8" key="1">
    <citation type="submission" date="2023-08" db="EMBL/GenBank/DDBJ databases">
        <title>A Necator americanus chromosomal reference genome.</title>
        <authorList>
            <person name="Ilik V."/>
            <person name="Petrzelkova K.J."/>
            <person name="Pardy F."/>
            <person name="Fuh T."/>
            <person name="Niatou-Singa F.S."/>
            <person name="Gouil Q."/>
            <person name="Baker L."/>
            <person name="Ritchie M.E."/>
            <person name="Jex A.R."/>
            <person name="Gazzola D."/>
            <person name="Li H."/>
            <person name="Toshio Fujiwara R."/>
            <person name="Zhan B."/>
            <person name="Aroian R.V."/>
            <person name="Pafco B."/>
            <person name="Schwarz E.M."/>
        </authorList>
    </citation>
    <scope>NUCLEOTIDE SEQUENCE [LARGE SCALE GENOMIC DNA]</scope>
    <source>
        <strain evidence="7 8">Aroian</strain>
        <tissue evidence="7">Whole animal</tissue>
    </source>
</reference>
<dbReference type="SUPFAM" id="SSF56672">
    <property type="entry name" value="DNA/RNA polymerases"/>
    <property type="match status" value="1"/>
</dbReference>
<gene>
    <name evidence="7" type="primary">Necator_chrII.g6652</name>
    <name evidence="7" type="ORF">RB195_018859</name>
</gene>
<dbReference type="InterPro" id="IPR041577">
    <property type="entry name" value="RT_RNaseH_2"/>
</dbReference>
<evidence type="ECO:0000256" key="1">
    <source>
        <dbReference type="ARBA" id="ARBA00022679"/>
    </source>
</evidence>
<dbReference type="PROSITE" id="PS50878">
    <property type="entry name" value="RT_POL"/>
    <property type="match status" value="1"/>
</dbReference>
<dbReference type="Proteomes" id="UP001303046">
    <property type="component" value="Unassembled WGS sequence"/>
</dbReference>
<dbReference type="Gene3D" id="3.30.70.270">
    <property type="match status" value="2"/>
</dbReference>
<dbReference type="SUPFAM" id="SSF50630">
    <property type="entry name" value="Acid proteases"/>
    <property type="match status" value="1"/>
</dbReference>
<dbReference type="InterPro" id="IPR050951">
    <property type="entry name" value="Retrovirus_Pol_polyprotein"/>
</dbReference>
<dbReference type="EMBL" id="JAVFWL010000002">
    <property type="protein sequence ID" value="KAK6735858.1"/>
    <property type="molecule type" value="Genomic_DNA"/>
</dbReference>
<accession>A0ABR1CEA1</accession>
<evidence type="ECO:0000259" key="6">
    <source>
        <dbReference type="PROSITE" id="PS50878"/>
    </source>
</evidence>
<dbReference type="InterPro" id="IPR043128">
    <property type="entry name" value="Rev_trsase/Diguanyl_cyclase"/>
</dbReference>
<comment type="caution">
    <text evidence="7">The sequence shown here is derived from an EMBL/GenBank/DDBJ whole genome shotgun (WGS) entry which is preliminary data.</text>
</comment>
<evidence type="ECO:0000313" key="8">
    <source>
        <dbReference type="Proteomes" id="UP001303046"/>
    </source>
</evidence>
<dbReference type="PANTHER" id="PTHR37984">
    <property type="entry name" value="PROTEIN CBG26694"/>
    <property type="match status" value="1"/>
</dbReference>
<evidence type="ECO:0000313" key="7">
    <source>
        <dbReference type="EMBL" id="KAK6735858.1"/>
    </source>
</evidence>
<feature type="domain" description="Reverse transcriptase" evidence="6">
    <location>
        <begin position="205"/>
        <end position="394"/>
    </location>
</feature>
<dbReference type="InterPro" id="IPR043502">
    <property type="entry name" value="DNA/RNA_pol_sf"/>
</dbReference>
<dbReference type="Gene3D" id="3.10.10.10">
    <property type="entry name" value="HIV Type 1 Reverse Transcriptase, subunit A, domain 1"/>
    <property type="match status" value="1"/>
</dbReference>
<evidence type="ECO:0000256" key="3">
    <source>
        <dbReference type="ARBA" id="ARBA00022722"/>
    </source>
</evidence>
<keyword evidence="3" id="KW-0540">Nuclease</keyword>
<evidence type="ECO:0000256" key="5">
    <source>
        <dbReference type="ARBA" id="ARBA00023268"/>
    </source>
</evidence>
<proteinExistence type="predicted"/>
<name>A0ABR1CEA1_NECAM</name>
<evidence type="ECO:0000256" key="2">
    <source>
        <dbReference type="ARBA" id="ARBA00022695"/>
    </source>
</evidence>
<dbReference type="InterPro" id="IPR021109">
    <property type="entry name" value="Peptidase_aspartic_dom_sf"/>
</dbReference>
<sequence length="474" mass="52802">MPHSSNDQVYRTSTSWIRKRVEIRLHIRKQEMPRLQTLWTQAMILQKFPGEEEAEFETEAEIDGKTVCMHLDTGADVTFLSTADWTAMGRPKLQSPRLTRKSANNEPINVRGCYECNFIIDGHRGYGTCHVADTPSLTLSTLNCSLATHLRKKFAAVFAPGLGCCTKSKAKLALKPDSKPVFQKARPVPNAAMQRISTEIDRLVSIHVLEPVDHSEWAAPIVVVQKKNGSIRLCADYSTGLNDALEQNQHPLPTPEDTFTKLNGGRYFSQLDLAEAYLQLEVDDVSKQLLTINTHRGLYRFNRTPSGVEPAPGIFQQCMNALIAGLDGTATYLDGLLIPRKLDKCAFLKTEITYLGFVINAQGRRPDPEKIKAIQKMPAPEDVSQLRSFLGLINFYGNFVKDLHNLHAPLDALTKKDVVYTWTPECQSSFDKIKAILSSDLLLIHFDPSLPIIVAADASNYGMGATFLHCFADG</sequence>
<organism evidence="7 8">
    <name type="scientific">Necator americanus</name>
    <name type="common">Human hookworm</name>
    <dbReference type="NCBI Taxonomy" id="51031"/>
    <lineage>
        <taxon>Eukaryota</taxon>
        <taxon>Metazoa</taxon>
        <taxon>Ecdysozoa</taxon>
        <taxon>Nematoda</taxon>
        <taxon>Chromadorea</taxon>
        <taxon>Rhabditida</taxon>
        <taxon>Rhabditina</taxon>
        <taxon>Rhabditomorpha</taxon>
        <taxon>Strongyloidea</taxon>
        <taxon>Ancylostomatidae</taxon>
        <taxon>Bunostominae</taxon>
        <taxon>Necator</taxon>
    </lineage>
</organism>
<keyword evidence="4" id="KW-0255">Endonuclease</keyword>
<dbReference type="PANTHER" id="PTHR37984:SF5">
    <property type="entry name" value="PROTEIN NYNRIN-LIKE"/>
    <property type="match status" value="1"/>
</dbReference>
<keyword evidence="8" id="KW-1185">Reference proteome</keyword>
<keyword evidence="1" id="KW-0808">Transferase</keyword>
<dbReference type="Gene3D" id="2.40.70.10">
    <property type="entry name" value="Acid Proteases"/>
    <property type="match status" value="1"/>
</dbReference>
<keyword evidence="2" id="KW-0548">Nucleotidyltransferase</keyword>
<dbReference type="Pfam" id="PF17919">
    <property type="entry name" value="RT_RNaseH_2"/>
    <property type="match status" value="1"/>
</dbReference>